<protein>
    <recommendedName>
        <fullName evidence="3">WLGC domain-containing protein</fullName>
    </recommendedName>
</protein>
<feature type="transmembrane region" description="Helical" evidence="1">
    <location>
        <begin position="50"/>
        <end position="70"/>
    </location>
</feature>
<evidence type="ECO:0000256" key="1">
    <source>
        <dbReference type="SAM" id="Phobius"/>
    </source>
</evidence>
<evidence type="ECO:0000313" key="5">
    <source>
        <dbReference type="Proteomes" id="UP000028582"/>
    </source>
</evidence>
<dbReference type="AlphaFoldDB" id="A0A080ZV25"/>
<dbReference type="InterPro" id="IPR032675">
    <property type="entry name" value="LRR_dom_sf"/>
</dbReference>
<dbReference type="PANTHER" id="PTHR47186">
    <property type="entry name" value="LEUCINE-RICH REPEAT-CONTAINING PROTEIN 57"/>
    <property type="match status" value="1"/>
</dbReference>
<name>A0A080ZV25_PHYNI</name>
<feature type="transmembrane region" description="Helical" evidence="1">
    <location>
        <begin position="197"/>
        <end position="219"/>
    </location>
</feature>
<dbReference type="Pfam" id="PF26605">
    <property type="entry name" value="WLGC"/>
    <property type="match status" value="1"/>
</dbReference>
<dbReference type="OrthoDB" id="118477at2759"/>
<reference evidence="4 5" key="1">
    <citation type="submission" date="2013-11" db="EMBL/GenBank/DDBJ databases">
        <title>The Genome Sequence of Phytophthora parasitica P1976.</title>
        <authorList>
            <consortium name="The Broad Institute Genomics Platform"/>
            <person name="Russ C."/>
            <person name="Tyler B."/>
            <person name="Panabieres F."/>
            <person name="Shan W."/>
            <person name="Tripathy S."/>
            <person name="Grunwald N."/>
            <person name="Machado M."/>
            <person name="Johnson C.S."/>
            <person name="Walker B."/>
            <person name="Young S."/>
            <person name="Zeng Q."/>
            <person name="Gargeya S."/>
            <person name="Fitzgerald M."/>
            <person name="Haas B."/>
            <person name="Abouelleil A."/>
            <person name="Allen A.W."/>
            <person name="Alvarado L."/>
            <person name="Arachchi H.M."/>
            <person name="Berlin A.M."/>
            <person name="Chapman S.B."/>
            <person name="Gainer-Dewar J."/>
            <person name="Goldberg J."/>
            <person name="Griggs A."/>
            <person name="Gujja S."/>
            <person name="Hansen M."/>
            <person name="Howarth C."/>
            <person name="Imamovic A."/>
            <person name="Ireland A."/>
            <person name="Larimer J."/>
            <person name="McCowan C."/>
            <person name="Murphy C."/>
            <person name="Pearson M."/>
            <person name="Poon T.W."/>
            <person name="Priest M."/>
            <person name="Roberts A."/>
            <person name="Saif S."/>
            <person name="Shea T."/>
            <person name="Sisk P."/>
            <person name="Sykes S."/>
            <person name="Wortman J."/>
            <person name="Nusbaum C."/>
            <person name="Birren B."/>
        </authorList>
    </citation>
    <scope>NUCLEOTIDE SEQUENCE [LARGE SCALE GENOMIC DNA]</scope>
    <source>
        <strain evidence="4 5">P1976</strain>
    </source>
</reference>
<keyword evidence="1" id="KW-1133">Transmembrane helix</keyword>
<accession>A0A080ZV25</accession>
<dbReference type="EMBL" id="ANJA01002329">
    <property type="protein sequence ID" value="ETO70486.1"/>
    <property type="molecule type" value="Genomic_DNA"/>
</dbReference>
<dbReference type="Proteomes" id="UP000028582">
    <property type="component" value="Unassembled WGS sequence"/>
</dbReference>
<feature type="signal peptide" evidence="2">
    <location>
        <begin position="1"/>
        <end position="25"/>
    </location>
</feature>
<dbReference type="InterPro" id="IPR058256">
    <property type="entry name" value="WLGC"/>
</dbReference>
<comment type="caution">
    <text evidence="4">The sequence shown here is derived from an EMBL/GenBank/DDBJ whole genome shotgun (WGS) entry which is preliminary data.</text>
</comment>
<organism evidence="4 5">
    <name type="scientific">Phytophthora nicotianae P1976</name>
    <dbReference type="NCBI Taxonomy" id="1317066"/>
    <lineage>
        <taxon>Eukaryota</taxon>
        <taxon>Sar</taxon>
        <taxon>Stramenopiles</taxon>
        <taxon>Oomycota</taxon>
        <taxon>Peronosporomycetes</taxon>
        <taxon>Peronosporales</taxon>
        <taxon>Peronosporaceae</taxon>
        <taxon>Phytophthora</taxon>
    </lineage>
</organism>
<gene>
    <name evidence="4" type="ORF">F444_13036</name>
</gene>
<sequence length="706" mass="80224">MTLILVLCFVWTGWLIVVSLAPNEAANWLMDTGTYDNGQFWLIIDANPELTRMGVAGLLFVALCYMFVLLKMICWREKIFIPVFLRQLEARLLDSLSASRLESRTWSVVVAPSYQQIHSSWKDHTSFNGKKRKLWNVYTKVVDLVMQTIVLFELLKRGSPVPIVYGYTCFVVMNSLSCAVNIFSAKVSTLTEVLIDTIFDLSAAVLFPIITLVFCYYNFEFDRDVYLSQLDKLISGSFEHTARMFADQSEIALFRVSFDSLRFSSGLDLVVRIALNLSFCYRIKRMMEVMIWRRRHSWISGRTRRKSSGTIIPLEHKSPVPKFVGALFLLYNVAMVVITQQSIAHSIAACSAYPECVVYAYHWTSSDIACPCLIFIDINKAPKTYEEWVHPPNAYSTLRALSVTGRLESVQIINRELSELPKELRSCHNLRTLYLMYTNTQNLPDWTGEFNHLETFHIEGKAGSMNLRELPDTLFSNMPHLAMIHLAVHGRLERIPPLSGVPHLQSLSLAWLLQLRQLPDFDLIPDLRMLAISVVPLLEWIPDMSPLDKLVDFTMMPGIICCNGFLGACDLANFFCLGDPFLGLPPAKCLMNATNSSLPVTPYLGYNGTQDAFKKYAPNVCAKWTVGAVYIDNTPTKEKVEMCDGKLFRKCHLPGNVTGICSNMRFQVLSCVYDDSRIALRQYQIDKGIGPLCDPVEEKWLGCRER</sequence>
<feature type="chain" id="PRO_5001753477" description="WLGC domain-containing protein" evidence="2">
    <location>
        <begin position="26"/>
        <end position="706"/>
    </location>
</feature>
<evidence type="ECO:0000259" key="3">
    <source>
        <dbReference type="Pfam" id="PF26605"/>
    </source>
</evidence>
<keyword evidence="1" id="KW-0472">Membrane</keyword>
<dbReference type="Gene3D" id="3.80.10.10">
    <property type="entry name" value="Ribonuclease Inhibitor"/>
    <property type="match status" value="1"/>
</dbReference>
<proteinExistence type="predicted"/>
<keyword evidence="2" id="KW-0732">Signal</keyword>
<feature type="domain" description="WLGC" evidence="3">
    <location>
        <begin position="639"/>
        <end position="704"/>
    </location>
</feature>
<evidence type="ECO:0000256" key="2">
    <source>
        <dbReference type="SAM" id="SignalP"/>
    </source>
</evidence>
<keyword evidence="1" id="KW-0812">Transmembrane</keyword>
<feature type="transmembrane region" description="Helical" evidence="1">
    <location>
        <begin position="134"/>
        <end position="152"/>
    </location>
</feature>
<feature type="transmembrane region" description="Helical" evidence="1">
    <location>
        <begin position="164"/>
        <end position="185"/>
    </location>
</feature>
<evidence type="ECO:0000313" key="4">
    <source>
        <dbReference type="EMBL" id="ETO70486.1"/>
    </source>
</evidence>
<dbReference type="SUPFAM" id="SSF52058">
    <property type="entry name" value="L domain-like"/>
    <property type="match status" value="1"/>
</dbReference>